<dbReference type="AlphaFoldDB" id="A0A8C5M4E7"/>
<dbReference type="SUPFAM" id="SSF46689">
    <property type="entry name" value="Homeodomain-like"/>
    <property type="match status" value="1"/>
</dbReference>
<protein>
    <recommendedName>
        <fullName evidence="1">Sleeping Beauty transposase HTH domain-containing protein</fullName>
    </recommendedName>
</protein>
<organism evidence="2 3">
    <name type="scientific">Leptobrachium leishanense</name>
    <name type="common">Leishan spiny toad</name>
    <dbReference type="NCBI Taxonomy" id="445787"/>
    <lineage>
        <taxon>Eukaryota</taxon>
        <taxon>Metazoa</taxon>
        <taxon>Chordata</taxon>
        <taxon>Craniata</taxon>
        <taxon>Vertebrata</taxon>
        <taxon>Euteleostomi</taxon>
        <taxon>Amphibia</taxon>
        <taxon>Batrachia</taxon>
        <taxon>Anura</taxon>
        <taxon>Pelobatoidea</taxon>
        <taxon>Megophryidae</taxon>
        <taxon>Leptobrachium</taxon>
    </lineage>
</organism>
<reference evidence="2" key="1">
    <citation type="submission" date="2025-08" db="UniProtKB">
        <authorList>
            <consortium name="Ensembl"/>
        </authorList>
    </citation>
    <scope>IDENTIFICATION</scope>
</reference>
<dbReference type="Pfam" id="PF25787">
    <property type="entry name" value="HTH_SB"/>
    <property type="match status" value="1"/>
</dbReference>
<evidence type="ECO:0000313" key="2">
    <source>
        <dbReference type="Ensembl" id="ENSLLEP00000008612.1"/>
    </source>
</evidence>
<dbReference type="Gene3D" id="1.10.10.10">
    <property type="entry name" value="Winged helix-like DNA-binding domain superfamily/Winged helix DNA-binding domain"/>
    <property type="match status" value="1"/>
</dbReference>
<dbReference type="Proteomes" id="UP000694569">
    <property type="component" value="Unplaced"/>
</dbReference>
<dbReference type="InterPro" id="IPR036388">
    <property type="entry name" value="WH-like_DNA-bd_sf"/>
</dbReference>
<proteinExistence type="predicted"/>
<dbReference type="Ensembl" id="ENSLLET00000008954.1">
    <property type="protein sequence ID" value="ENSLLEP00000008612.1"/>
    <property type="gene ID" value="ENSLLEG00000005489.1"/>
</dbReference>
<reference evidence="2" key="2">
    <citation type="submission" date="2025-09" db="UniProtKB">
        <authorList>
            <consortium name="Ensembl"/>
        </authorList>
    </citation>
    <scope>IDENTIFICATION</scope>
</reference>
<keyword evidence="3" id="KW-1185">Reference proteome</keyword>
<evidence type="ECO:0000313" key="3">
    <source>
        <dbReference type="Proteomes" id="UP000694569"/>
    </source>
</evidence>
<evidence type="ECO:0000259" key="1">
    <source>
        <dbReference type="Pfam" id="PF25787"/>
    </source>
</evidence>
<dbReference type="OrthoDB" id="3263820at2759"/>
<dbReference type="InterPro" id="IPR009057">
    <property type="entry name" value="Homeodomain-like_sf"/>
</dbReference>
<feature type="domain" description="Sleeping Beauty transposase HTH" evidence="1">
    <location>
        <begin position="1"/>
        <end position="52"/>
    </location>
</feature>
<sequence length="87" mass="9963">MPRRKELSEDLRSRIVDLHEAGKGYKSISKSLDVHVSTVRQTVYKWRKFSTVATLPRSGSLVNLSYHGRRPLVREVTKNPMVTLGQL</sequence>
<accession>A0A8C5M4E7</accession>
<name>A0A8C5M4E7_9ANUR</name>
<dbReference type="InterPro" id="IPR057667">
    <property type="entry name" value="HTH_SB"/>
</dbReference>
<dbReference type="GeneTree" id="ENSGT00940000177428"/>